<dbReference type="PANTHER" id="PTHR30055:SF234">
    <property type="entry name" value="HTH-TYPE TRANSCRIPTIONAL REGULATOR BETI"/>
    <property type="match status" value="1"/>
</dbReference>
<dbReference type="InterPro" id="IPR001647">
    <property type="entry name" value="HTH_TetR"/>
</dbReference>
<accession>A0ABQ6BYS4</accession>
<reference evidence="8" key="1">
    <citation type="journal article" date="2019" name="Int. J. Syst. Evol. Microbiol.">
        <title>The Global Catalogue of Microorganisms (GCM) 10K type strain sequencing project: providing services to taxonomists for standard genome sequencing and annotation.</title>
        <authorList>
            <consortium name="The Broad Institute Genomics Platform"/>
            <consortium name="The Broad Institute Genome Sequencing Center for Infectious Disease"/>
            <person name="Wu L."/>
            <person name="Ma J."/>
        </authorList>
    </citation>
    <scope>NUCLEOTIDE SEQUENCE [LARGE SCALE GENOMIC DNA]</scope>
    <source>
        <strain evidence="8">NBRC 104970</strain>
    </source>
</reference>
<dbReference type="EMBL" id="BSOZ01000059">
    <property type="protein sequence ID" value="GLS05681.1"/>
    <property type="molecule type" value="Genomic_DNA"/>
</dbReference>
<dbReference type="SUPFAM" id="SSF48498">
    <property type="entry name" value="Tetracyclin repressor-like, C-terminal domain"/>
    <property type="match status" value="1"/>
</dbReference>
<keyword evidence="1" id="KW-0678">Repressor</keyword>
<dbReference type="InterPro" id="IPR050109">
    <property type="entry name" value="HTH-type_TetR-like_transc_reg"/>
</dbReference>
<gene>
    <name evidence="7" type="ORF">GCM10007860_28380</name>
</gene>
<dbReference type="PROSITE" id="PS50977">
    <property type="entry name" value="HTH_TETR_2"/>
    <property type="match status" value="1"/>
</dbReference>
<dbReference type="PRINTS" id="PR00455">
    <property type="entry name" value="HTHTETR"/>
</dbReference>
<dbReference type="Proteomes" id="UP001156836">
    <property type="component" value="Unassembled WGS sequence"/>
</dbReference>
<keyword evidence="8" id="KW-1185">Reference proteome</keyword>
<keyword evidence="4" id="KW-0804">Transcription</keyword>
<feature type="DNA-binding region" description="H-T-H motif" evidence="5">
    <location>
        <begin position="38"/>
        <end position="57"/>
    </location>
</feature>
<dbReference type="Pfam" id="PF13977">
    <property type="entry name" value="TetR_C_6"/>
    <property type="match status" value="1"/>
</dbReference>
<dbReference type="RefSeq" id="WP_018747268.1">
    <property type="nucleotide sequence ID" value="NZ_BSOZ01000059.1"/>
</dbReference>
<feature type="domain" description="HTH tetR-type" evidence="6">
    <location>
        <begin position="15"/>
        <end position="75"/>
    </location>
</feature>
<dbReference type="InterPro" id="IPR039538">
    <property type="entry name" value="BetI_C"/>
</dbReference>
<keyword evidence="2" id="KW-0805">Transcription regulation</keyword>
<name>A0ABQ6BYS4_9NEIS</name>
<dbReference type="PANTHER" id="PTHR30055">
    <property type="entry name" value="HTH-TYPE TRANSCRIPTIONAL REGULATOR RUTR"/>
    <property type="match status" value="1"/>
</dbReference>
<evidence type="ECO:0000259" key="6">
    <source>
        <dbReference type="PROSITE" id="PS50977"/>
    </source>
</evidence>
<evidence type="ECO:0000313" key="7">
    <source>
        <dbReference type="EMBL" id="GLS05681.1"/>
    </source>
</evidence>
<protein>
    <submittedName>
        <fullName evidence="7">TetR family transcriptional regulator</fullName>
    </submittedName>
</protein>
<comment type="caution">
    <text evidence="7">The sequence shown here is derived from an EMBL/GenBank/DDBJ whole genome shotgun (WGS) entry which is preliminary data.</text>
</comment>
<dbReference type="SUPFAM" id="SSF46689">
    <property type="entry name" value="Homeodomain-like"/>
    <property type="match status" value="1"/>
</dbReference>
<evidence type="ECO:0000256" key="4">
    <source>
        <dbReference type="ARBA" id="ARBA00023163"/>
    </source>
</evidence>
<sequence length="202" mass="22263">MNKVGKAEGEGSKAQARREQILAAAHACFLQSGFHGASMAVIAKAANMSVGHIYHYFENKEAIIAAIVEQDVQHVLSNIRSVRSAPRLYEAMIDKVVEGMDDVMDIGKTALMVEVLAEASRNPRVAELTQLSDQTPLKLLCELIAEGREERPALPEEEIRARAEVIAALFEGLQIRALRNPDLPRAAILPLMQDCIRLVLER</sequence>
<evidence type="ECO:0000256" key="5">
    <source>
        <dbReference type="PROSITE-ProRule" id="PRU00335"/>
    </source>
</evidence>
<dbReference type="Pfam" id="PF00440">
    <property type="entry name" value="TetR_N"/>
    <property type="match status" value="1"/>
</dbReference>
<proteinExistence type="predicted"/>
<evidence type="ECO:0000256" key="2">
    <source>
        <dbReference type="ARBA" id="ARBA00023015"/>
    </source>
</evidence>
<evidence type="ECO:0000256" key="1">
    <source>
        <dbReference type="ARBA" id="ARBA00022491"/>
    </source>
</evidence>
<dbReference type="Gene3D" id="1.10.357.10">
    <property type="entry name" value="Tetracycline Repressor, domain 2"/>
    <property type="match status" value="1"/>
</dbReference>
<organism evidence="7 8">
    <name type="scientific">Chitiniphilus shinanonensis</name>
    <dbReference type="NCBI Taxonomy" id="553088"/>
    <lineage>
        <taxon>Bacteria</taxon>
        <taxon>Pseudomonadati</taxon>
        <taxon>Pseudomonadota</taxon>
        <taxon>Betaproteobacteria</taxon>
        <taxon>Neisseriales</taxon>
        <taxon>Chitinibacteraceae</taxon>
        <taxon>Chitiniphilus</taxon>
    </lineage>
</organism>
<evidence type="ECO:0000313" key="8">
    <source>
        <dbReference type="Proteomes" id="UP001156836"/>
    </source>
</evidence>
<dbReference type="InterPro" id="IPR036271">
    <property type="entry name" value="Tet_transcr_reg_TetR-rel_C_sf"/>
</dbReference>
<evidence type="ECO:0000256" key="3">
    <source>
        <dbReference type="ARBA" id="ARBA00023125"/>
    </source>
</evidence>
<dbReference type="InterPro" id="IPR009057">
    <property type="entry name" value="Homeodomain-like_sf"/>
</dbReference>
<keyword evidence="3 5" id="KW-0238">DNA-binding</keyword>